<dbReference type="Pfam" id="PF01371">
    <property type="entry name" value="Trp_repressor"/>
    <property type="match status" value="1"/>
</dbReference>
<reference evidence="1 2" key="1">
    <citation type="journal article" date="2016" name="Nat. Commun.">
        <title>Thousands of microbial genomes shed light on interconnected biogeochemical processes in an aquifer system.</title>
        <authorList>
            <person name="Anantharaman K."/>
            <person name="Brown C.T."/>
            <person name="Hug L.A."/>
            <person name="Sharon I."/>
            <person name="Castelle C.J."/>
            <person name="Probst A.J."/>
            <person name="Thomas B.C."/>
            <person name="Singh A."/>
            <person name="Wilkins M.J."/>
            <person name="Karaoz U."/>
            <person name="Brodie E.L."/>
            <person name="Williams K.H."/>
            <person name="Hubbard S.S."/>
            <person name="Banfield J.F."/>
        </authorList>
    </citation>
    <scope>NUCLEOTIDE SEQUENCE [LARGE SCALE GENOMIC DNA]</scope>
</reference>
<accession>A0A1F5ZGY7</accession>
<dbReference type="GO" id="GO:0003700">
    <property type="term" value="F:DNA-binding transcription factor activity"/>
    <property type="evidence" value="ECO:0007669"/>
    <property type="project" value="InterPro"/>
</dbReference>
<dbReference type="STRING" id="1798370.A2Z00_00430"/>
<proteinExistence type="predicted"/>
<dbReference type="InterPro" id="IPR038116">
    <property type="entry name" value="TrpR-like_sf"/>
</dbReference>
<dbReference type="SUPFAM" id="SSF48295">
    <property type="entry name" value="TrpR-like"/>
    <property type="match status" value="1"/>
</dbReference>
<dbReference type="Gene3D" id="1.10.1270.10">
    <property type="entry name" value="TrpR-like"/>
    <property type="match status" value="1"/>
</dbReference>
<dbReference type="PANTHER" id="PTHR40080">
    <property type="entry name" value="LMO1763 PROTEIN"/>
    <property type="match status" value="1"/>
</dbReference>
<evidence type="ECO:0000313" key="1">
    <source>
        <dbReference type="EMBL" id="OGG11387.1"/>
    </source>
</evidence>
<dbReference type="InterPro" id="IPR010921">
    <property type="entry name" value="Trp_repressor/repl_initiator"/>
</dbReference>
<dbReference type="AlphaFoldDB" id="A0A1F5ZGY7"/>
<evidence type="ECO:0000313" key="2">
    <source>
        <dbReference type="Proteomes" id="UP000177268"/>
    </source>
</evidence>
<organism evidence="1 2">
    <name type="scientific">Candidatus Gottesmanbacteria bacterium RBG_13_45_10</name>
    <dbReference type="NCBI Taxonomy" id="1798370"/>
    <lineage>
        <taxon>Bacteria</taxon>
        <taxon>Candidatus Gottesmaniibacteriota</taxon>
    </lineage>
</organism>
<dbReference type="GO" id="GO:0043565">
    <property type="term" value="F:sequence-specific DNA binding"/>
    <property type="evidence" value="ECO:0007669"/>
    <property type="project" value="InterPro"/>
</dbReference>
<comment type="caution">
    <text evidence="1">The sequence shown here is derived from an EMBL/GenBank/DDBJ whole genome shotgun (WGS) entry which is preliminary data.</text>
</comment>
<evidence type="ECO:0008006" key="3">
    <source>
        <dbReference type="Google" id="ProtNLM"/>
    </source>
</evidence>
<dbReference type="PANTHER" id="PTHR40080:SF1">
    <property type="entry name" value="TRPR-LIKE PROTEIN YERC_YECD"/>
    <property type="match status" value="1"/>
</dbReference>
<name>A0A1F5ZGY7_9BACT</name>
<dbReference type="InterPro" id="IPR013368">
    <property type="entry name" value="YecD_YerC"/>
</dbReference>
<protein>
    <recommendedName>
        <fullName evidence="3">TrpR like protein, YerC/YecD</fullName>
    </recommendedName>
</protein>
<sequence>MTQVSRRKLSRAIQNRIYTIFTKIITDVRTQSEVEALLEDFLTPTERVMLPKRLCIAFLLLKGYSHRTIASYLNVSFTTINRVSTALQVSGKGYQVMLTRMQHHEELESILEKIEEGVLGVLAATGGPSRVWRSLQQEHRKEKSPRTPF</sequence>
<dbReference type="InterPro" id="IPR000831">
    <property type="entry name" value="Trp_repress"/>
</dbReference>
<gene>
    <name evidence="1" type="ORF">A2Z00_00430</name>
</gene>
<dbReference type="Proteomes" id="UP000177268">
    <property type="component" value="Unassembled WGS sequence"/>
</dbReference>
<dbReference type="EMBL" id="MFIZ01000030">
    <property type="protein sequence ID" value="OGG11387.1"/>
    <property type="molecule type" value="Genomic_DNA"/>
</dbReference>